<dbReference type="PANTHER" id="PTHR43056:SF10">
    <property type="entry name" value="COCE_NOND FAMILY, PUTATIVE (AFU_ORTHOLOGUE AFUA_7G00600)-RELATED"/>
    <property type="match status" value="1"/>
</dbReference>
<dbReference type="InterPro" id="IPR005674">
    <property type="entry name" value="CocE/Ser_esterase"/>
</dbReference>
<name>A0A6J4K8N4_9CHLR</name>
<evidence type="ECO:0000256" key="1">
    <source>
        <dbReference type="ARBA" id="ARBA00022801"/>
    </source>
</evidence>
<dbReference type="AlphaFoldDB" id="A0A6J4K8N4"/>
<dbReference type="InterPro" id="IPR013736">
    <property type="entry name" value="Xaa-Pro_dipept_C"/>
</dbReference>
<accession>A0A6J4K8N4</accession>
<keyword evidence="1 4" id="KW-0378">Hydrolase</keyword>
<dbReference type="InterPro" id="IPR008979">
    <property type="entry name" value="Galactose-bd-like_sf"/>
</dbReference>
<dbReference type="EC" id="3.1.1.-" evidence="4"/>
<dbReference type="SUPFAM" id="SSF53474">
    <property type="entry name" value="alpha/beta-Hydrolases"/>
    <property type="match status" value="1"/>
</dbReference>
<dbReference type="PANTHER" id="PTHR43056">
    <property type="entry name" value="PEPTIDASE S9 PROLYL OLIGOPEPTIDASE"/>
    <property type="match status" value="1"/>
</dbReference>
<protein>
    <submittedName>
        <fullName evidence="4">Cocaine esterase</fullName>
        <ecNumber evidence="4">3.1.1.-</ecNumber>
    </submittedName>
</protein>
<dbReference type="Pfam" id="PF02129">
    <property type="entry name" value="Peptidase_S15"/>
    <property type="match status" value="1"/>
</dbReference>
<evidence type="ECO:0000313" key="4">
    <source>
        <dbReference type="EMBL" id="CAA9298912.1"/>
    </source>
</evidence>
<dbReference type="Pfam" id="PF08530">
    <property type="entry name" value="PepX_C"/>
    <property type="match status" value="1"/>
</dbReference>
<dbReference type="InterPro" id="IPR029058">
    <property type="entry name" value="AB_hydrolase_fold"/>
</dbReference>
<organism evidence="4">
    <name type="scientific">uncultured Chloroflexia bacterium</name>
    <dbReference type="NCBI Taxonomy" id="1672391"/>
    <lineage>
        <taxon>Bacteria</taxon>
        <taxon>Bacillati</taxon>
        <taxon>Chloroflexota</taxon>
        <taxon>Chloroflexia</taxon>
        <taxon>environmental samples</taxon>
    </lineage>
</organism>
<dbReference type="EMBL" id="CADCTR010001498">
    <property type="protein sequence ID" value="CAA9298912.1"/>
    <property type="molecule type" value="Genomic_DNA"/>
</dbReference>
<feature type="domain" description="Xaa-Pro dipeptidyl-peptidase-like" evidence="2">
    <location>
        <begin position="74"/>
        <end position="324"/>
    </location>
</feature>
<dbReference type="SUPFAM" id="SSF49785">
    <property type="entry name" value="Galactose-binding domain-like"/>
    <property type="match status" value="1"/>
</dbReference>
<dbReference type="InterPro" id="IPR000383">
    <property type="entry name" value="Xaa-Pro-like_dom"/>
</dbReference>
<feature type="domain" description="Xaa-Pro dipeptidyl-peptidase C-terminal" evidence="3">
    <location>
        <begin position="357"/>
        <end position="446"/>
    </location>
</feature>
<gene>
    <name evidence="4" type="ORF">AVDCRST_MAG93-4459</name>
</gene>
<evidence type="ECO:0000259" key="2">
    <source>
        <dbReference type="Pfam" id="PF02129"/>
    </source>
</evidence>
<proteinExistence type="predicted"/>
<dbReference type="GO" id="GO:0008239">
    <property type="term" value="F:dipeptidyl-peptidase activity"/>
    <property type="evidence" value="ECO:0007669"/>
    <property type="project" value="InterPro"/>
</dbReference>
<dbReference type="InterPro" id="IPR050585">
    <property type="entry name" value="Xaa-Pro_dipeptidyl-ppase/CocE"/>
</dbReference>
<sequence length="448" mass="51188">MRRTVQLLALIALALLLWREAVRRRTEASMMAGEKPNLRYAIGRLQGIVAPPVEIMPPPSGVRFEQDVEVAVRDGTVLRVNVFRPEGDSRYPVIMCTHPYGKDNLPKRGPFGYKPPPQYRMLRQPKPVTWSAWTTWESPDPAYWVPRGYVVVNCDLRGFGTSDGRGSLFTDAEAQDIYDLIEWAGTQPWSNGKVGMNGVSYLAISQYKVAALRPPHLVAICPWEGFSDVYRDFARPGGIREDGFIRVWTAGVKRQGRTDEDLRQGQIDHPLREQWWTARIPELERIEVPMLVCGSFSDQELHSRGSFRAFERVGSPNRWLYTHRGGKWAEYYSEEALAFQQRFFDYFLKGAENGMLEVPPVRLEIREDRDTIHSVRAEAAWPLPQTRWTDLYLRESGHLTETPVTEAGGVDFDISSGRASFLWDVPEDTEISGPMALRLFVELQRAED</sequence>
<dbReference type="Gene3D" id="2.60.120.260">
    <property type="entry name" value="Galactose-binding domain-like"/>
    <property type="match status" value="1"/>
</dbReference>
<dbReference type="Gene3D" id="3.40.50.1820">
    <property type="entry name" value="alpha/beta hydrolase"/>
    <property type="match status" value="1"/>
</dbReference>
<feature type="non-terminal residue" evidence="4">
    <location>
        <position position="448"/>
    </location>
</feature>
<reference evidence="4" key="1">
    <citation type="submission" date="2020-02" db="EMBL/GenBank/DDBJ databases">
        <authorList>
            <person name="Meier V. D."/>
        </authorList>
    </citation>
    <scope>NUCLEOTIDE SEQUENCE</scope>
    <source>
        <strain evidence="4">AVDCRST_MAG93</strain>
    </source>
</reference>
<evidence type="ECO:0000259" key="3">
    <source>
        <dbReference type="Pfam" id="PF08530"/>
    </source>
</evidence>
<dbReference type="NCBIfam" id="TIGR00976">
    <property type="entry name" value="CocE_NonD"/>
    <property type="match status" value="2"/>
</dbReference>
<dbReference type="Gene3D" id="1.10.3020.20">
    <property type="match status" value="1"/>
</dbReference>